<organism evidence="1 2">
    <name type="scientific">Antrodiella citrinella</name>
    <dbReference type="NCBI Taxonomy" id="2447956"/>
    <lineage>
        <taxon>Eukaryota</taxon>
        <taxon>Fungi</taxon>
        <taxon>Dikarya</taxon>
        <taxon>Basidiomycota</taxon>
        <taxon>Agaricomycotina</taxon>
        <taxon>Agaricomycetes</taxon>
        <taxon>Polyporales</taxon>
        <taxon>Steccherinaceae</taxon>
        <taxon>Antrodiella</taxon>
    </lineage>
</organism>
<gene>
    <name evidence="1" type="ORF">EUX98_g1367</name>
</gene>
<dbReference type="AlphaFoldDB" id="A0A4V3XJF3"/>
<comment type="caution">
    <text evidence="1">The sequence shown here is derived from an EMBL/GenBank/DDBJ whole genome shotgun (WGS) entry which is preliminary data.</text>
</comment>
<proteinExistence type="predicted"/>
<evidence type="ECO:0000313" key="2">
    <source>
        <dbReference type="Proteomes" id="UP000308730"/>
    </source>
</evidence>
<dbReference type="EMBL" id="SGPM01000014">
    <property type="protein sequence ID" value="THH32843.1"/>
    <property type="molecule type" value="Genomic_DNA"/>
</dbReference>
<sequence>MWTSCCEVSRDFKTAVECVIIIKHLPKTLLRVKGGMRDTHGTVHLTTRFLFSSLDPEHRTRAIFRTDAVKEHAKPHVVKHLKSVFIHEAFIAQPQIIARIRRFANDTFLPDLEPDCDELEMKVNWTRVFSEYFKEDKEHIRHMTVHVEQFNPKILEMREMDILQRGLNGFANARETAWRKILTERIIRNVLVHTHIESWCDPDEQGFEELQLIRDKLSYSD</sequence>
<dbReference type="Proteomes" id="UP000308730">
    <property type="component" value="Unassembled WGS sequence"/>
</dbReference>
<keyword evidence="2" id="KW-1185">Reference proteome</keyword>
<evidence type="ECO:0000313" key="1">
    <source>
        <dbReference type="EMBL" id="THH32843.1"/>
    </source>
</evidence>
<protein>
    <submittedName>
        <fullName evidence="1">Uncharacterized protein</fullName>
    </submittedName>
</protein>
<name>A0A4V3XJF3_9APHY</name>
<accession>A0A4V3XJF3</accession>
<dbReference type="OrthoDB" id="2967395at2759"/>
<reference evidence="1 2" key="1">
    <citation type="submission" date="2019-02" db="EMBL/GenBank/DDBJ databases">
        <title>Genome sequencing of the rare red list fungi Antrodiella citrinella (Flaviporus citrinellus).</title>
        <authorList>
            <person name="Buettner E."/>
            <person name="Kellner H."/>
        </authorList>
    </citation>
    <scope>NUCLEOTIDE SEQUENCE [LARGE SCALE GENOMIC DNA]</scope>
    <source>
        <strain evidence="1 2">DSM 108506</strain>
    </source>
</reference>